<gene>
    <name evidence="1" type="ORF">E3T50_07280</name>
</gene>
<dbReference type="RefSeq" id="WP_134551236.1">
    <property type="nucleotide sequence ID" value="NZ_SOHL01000013.1"/>
</dbReference>
<organism evidence="1 2">
    <name type="scientific">Cryobacterium gelidum</name>
    <dbReference type="NCBI Taxonomy" id="1259164"/>
    <lineage>
        <taxon>Bacteria</taxon>
        <taxon>Bacillati</taxon>
        <taxon>Actinomycetota</taxon>
        <taxon>Actinomycetes</taxon>
        <taxon>Micrococcales</taxon>
        <taxon>Microbacteriaceae</taxon>
        <taxon>Cryobacterium</taxon>
    </lineage>
</organism>
<protein>
    <submittedName>
        <fullName evidence="1">Uncharacterized protein</fullName>
    </submittedName>
</protein>
<evidence type="ECO:0000313" key="1">
    <source>
        <dbReference type="EMBL" id="TFD71361.1"/>
    </source>
</evidence>
<dbReference type="Proteomes" id="UP000297983">
    <property type="component" value="Unassembled WGS sequence"/>
</dbReference>
<comment type="caution">
    <text evidence="1">The sequence shown here is derived from an EMBL/GenBank/DDBJ whole genome shotgun (WGS) entry which is preliminary data.</text>
</comment>
<sequence length="109" mass="12167">MDDMNENVSWVFQKRDVTQPRLCPQCGDPMLVSWHGDTYDYGCANYACSLLYFGPPYTEAELANDSALVLGPPNCPRCLMPMEVVPVGQSWQFACQQNGCDGIWPPTGR</sequence>
<reference evidence="1 2" key="1">
    <citation type="submission" date="2019-03" db="EMBL/GenBank/DDBJ databases">
        <title>Genomics of glacier-inhabiting Cryobacterium strains.</title>
        <authorList>
            <person name="Liu Q."/>
            <person name="Xin Y.-H."/>
        </authorList>
    </citation>
    <scope>NUCLEOTIDE SEQUENCE [LARGE SCALE GENOMIC DNA]</scope>
    <source>
        <strain evidence="1 2">Hz16</strain>
    </source>
</reference>
<dbReference type="AlphaFoldDB" id="A0A4R9AWT1"/>
<name>A0A4R9AWT1_9MICO</name>
<dbReference type="EMBL" id="SOHL01000013">
    <property type="protein sequence ID" value="TFD71361.1"/>
    <property type="molecule type" value="Genomic_DNA"/>
</dbReference>
<accession>A0A4R9AWT1</accession>
<keyword evidence="2" id="KW-1185">Reference proteome</keyword>
<proteinExistence type="predicted"/>
<evidence type="ECO:0000313" key="2">
    <source>
        <dbReference type="Proteomes" id="UP000297983"/>
    </source>
</evidence>